<comment type="caution">
    <text evidence="9">The sequence shown here is derived from an EMBL/GenBank/DDBJ whole genome shotgun (WGS) entry which is preliminary data.</text>
</comment>
<comment type="caution">
    <text evidence="7">Lacks conserved residue(s) required for the propagation of feature annotation.</text>
</comment>
<evidence type="ECO:0000256" key="6">
    <source>
        <dbReference type="ARBA" id="ARBA00023141"/>
    </source>
</evidence>
<dbReference type="PANTHER" id="PTHR21089:SF1">
    <property type="entry name" value="BIFUNCTIONAL 3-DEHYDROQUINATE DEHYDRATASE_SHIKIMATE DEHYDROGENASE, CHLOROPLASTIC"/>
    <property type="match status" value="1"/>
</dbReference>
<evidence type="ECO:0000256" key="4">
    <source>
        <dbReference type="ARBA" id="ARBA00022857"/>
    </source>
</evidence>
<evidence type="ECO:0000313" key="9">
    <source>
        <dbReference type="EMBL" id="MEY8001010.1"/>
    </source>
</evidence>
<dbReference type="SUPFAM" id="SSF51735">
    <property type="entry name" value="NAD(P)-binding Rossmann-fold domains"/>
    <property type="match status" value="1"/>
</dbReference>
<dbReference type="EMBL" id="JBGEWD010000012">
    <property type="protein sequence ID" value="MEY8001010.1"/>
    <property type="molecule type" value="Genomic_DNA"/>
</dbReference>
<comment type="pathway">
    <text evidence="1 7">Metabolic intermediate biosynthesis; chorismate biosynthesis; chorismate from D-erythrose 4-phosphate and phosphoenolpyruvate: step 4/7.</text>
</comment>
<dbReference type="Pfam" id="PF08501">
    <property type="entry name" value="Shikimate_dh_N"/>
    <property type="match status" value="1"/>
</dbReference>
<keyword evidence="10" id="KW-1185">Reference proteome</keyword>
<accession>A0ABV4BQF3</accession>
<dbReference type="InterPro" id="IPR022893">
    <property type="entry name" value="Shikimate_DH_fam"/>
</dbReference>
<dbReference type="InterPro" id="IPR046346">
    <property type="entry name" value="Aminoacid_DH-like_N_sf"/>
</dbReference>
<feature type="binding site" evidence="7">
    <location>
        <position position="62"/>
    </location>
    <ligand>
        <name>shikimate</name>
        <dbReference type="ChEBI" id="CHEBI:36208"/>
    </ligand>
</feature>
<dbReference type="HAMAP" id="MF_00222">
    <property type="entry name" value="Shikimate_DH_AroE"/>
    <property type="match status" value="1"/>
</dbReference>
<feature type="binding site" evidence="7">
    <location>
        <position position="87"/>
    </location>
    <ligand>
        <name>shikimate</name>
        <dbReference type="ChEBI" id="CHEBI:36208"/>
    </ligand>
</feature>
<comment type="similarity">
    <text evidence="7">Belongs to the shikimate dehydrogenase family.</text>
</comment>
<evidence type="ECO:0000313" key="10">
    <source>
        <dbReference type="Proteomes" id="UP001564657"/>
    </source>
</evidence>
<keyword evidence="4 7" id="KW-0521">NADP</keyword>
<dbReference type="InterPro" id="IPR013708">
    <property type="entry name" value="Shikimate_DH-bd_N"/>
</dbReference>
<keyword evidence="6 7" id="KW-0057">Aromatic amino acid biosynthesis</keyword>
<organism evidence="9 10">
    <name type="scientific">Clostridium moutaii</name>
    <dbReference type="NCBI Taxonomy" id="3240932"/>
    <lineage>
        <taxon>Bacteria</taxon>
        <taxon>Bacillati</taxon>
        <taxon>Bacillota</taxon>
        <taxon>Clostridia</taxon>
        <taxon>Eubacteriales</taxon>
        <taxon>Clostridiaceae</taxon>
        <taxon>Clostridium</taxon>
    </lineage>
</organism>
<comment type="function">
    <text evidence="7">Involved in the biosynthesis of the chorismate, which leads to the biosynthesis of aromatic amino acids. Catalyzes the reversible NADPH linked reduction of 3-dehydroshikimate (DHSA) to yield shikimate (SA).</text>
</comment>
<dbReference type="InterPro" id="IPR036291">
    <property type="entry name" value="NAD(P)-bd_dom_sf"/>
</dbReference>
<name>A0ABV4BQF3_9CLOT</name>
<dbReference type="GO" id="GO:0004764">
    <property type="term" value="F:shikimate 3-dehydrogenase (NADP+) activity"/>
    <property type="evidence" value="ECO:0007669"/>
    <property type="project" value="UniProtKB-EC"/>
</dbReference>
<feature type="binding site" evidence="7">
    <location>
        <position position="209"/>
    </location>
    <ligand>
        <name>NADP(+)</name>
        <dbReference type="ChEBI" id="CHEBI:58349"/>
    </ligand>
</feature>
<dbReference type="InterPro" id="IPR011342">
    <property type="entry name" value="Shikimate_DH"/>
</dbReference>
<keyword evidence="5 7" id="KW-0560">Oxidoreductase</keyword>
<dbReference type="Gene3D" id="3.40.50.720">
    <property type="entry name" value="NAD(P)-binding Rossmann-like Domain"/>
    <property type="match status" value="1"/>
</dbReference>
<feature type="binding site" evidence="7">
    <location>
        <position position="102"/>
    </location>
    <ligand>
        <name>shikimate</name>
        <dbReference type="ChEBI" id="CHEBI:36208"/>
    </ligand>
</feature>
<dbReference type="CDD" id="cd01065">
    <property type="entry name" value="NAD_bind_Shikimate_DH"/>
    <property type="match status" value="1"/>
</dbReference>
<evidence type="ECO:0000256" key="3">
    <source>
        <dbReference type="ARBA" id="ARBA00022605"/>
    </source>
</evidence>
<dbReference type="PANTHER" id="PTHR21089">
    <property type="entry name" value="SHIKIMATE DEHYDROGENASE"/>
    <property type="match status" value="1"/>
</dbReference>
<keyword evidence="3 7" id="KW-0028">Amino-acid biosynthesis</keyword>
<dbReference type="EC" id="1.1.1.25" evidence="2 7"/>
<dbReference type="Proteomes" id="UP001564657">
    <property type="component" value="Unassembled WGS sequence"/>
</dbReference>
<feature type="binding site" evidence="7">
    <location>
        <position position="232"/>
    </location>
    <ligand>
        <name>NADP(+)</name>
        <dbReference type="ChEBI" id="CHEBI:58349"/>
    </ligand>
</feature>
<comment type="catalytic activity">
    <reaction evidence="7">
        <text>shikimate + NADP(+) = 3-dehydroshikimate + NADPH + H(+)</text>
        <dbReference type="Rhea" id="RHEA:17737"/>
        <dbReference type="ChEBI" id="CHEBI:15378"/>
        <dbReference type="ChEBI" id="CHEBI:16630"/>
        <dbReference type="ChEBI" id="CHEBI:36208"/>
        <dbReference type="ChEBI" id="CHEBI:57783"/>
        <dbReference type="ChEBI" id="CHEBI:58349"/>
        <dbReference type="EC" id="1.1.1.25"/>
    </reaction>
</comment>
<proteinExistence type="inferred from homology"/>
<feature type="binding site" evidence="7">
    <location>
        <position position="211"/>
    </location>
    <ligand>
        <name>shikimate</name>
        <dbReference type="ChEBI" id="CHEBI:36208"/>
    </ligand>
</feature>
<dbReference type="NCBIfam" id="TIGR00507">
    <property type="entry name" value="aroE"/>
    <property type="match status" value="1"/>
</dbReference>
<dbReference type="RefSeq" id="WP_369704906.1">
    <property type="nucleotide sequence ID" value="NZ_JBGEWD010000012.1"/>
</dbReference>
<evidence type="ECO:0000256" key="1">
    <source>
        <dbReference type="ARBA" id="ARBA00004871"/>
    </source>
</evidence>
<feature type="domain" description="Shikimate dehydrogenase substrate binding N-terminal" evidence="8">
    <location>
        <begin position="7"/>
        <end position="89"/>
    </location>
</feature>
<feature type="active site" description="Proton acceptor" evidence="7">
    <location>
        <position position="66"/>
    </location>
</feature>
<feature type="binding site" evidence="7">
    <location>
        <begin position="15"/>
        <end position="17"/>
    </location>
    <ligand>
        <name>shikimate</name>
        <dbReference type="ChEBI" id="CHEBI:36208"/>
    </ligand>
</feature>
<feature type="binding site" evidence="7">
    <location>
        <position position="78"/>
    </location>
    <ligand>
        <name>NADP(+)</name>
        <dbReference type="ChEBI" id="CHEBI:58349"/>
    </ligand>
</feature>
<dbReference type="Gene3D" id="3.40.50.10860">
    <property type="entry name" value="Leucine Dehydrogenase, chain A, domain 1"/>
    <property type="match status" value="1"/>
</dbReference>
<reference evidence="9 10" key="1">
    <citation type="submission" date="2024-08" db="EMBL/GenBank/DDBJ databases">
        <title>Clostridium lapicellarii sp. nov., and Clostridium renhuaiense sp. nov., two species isolated from the mud in a fermentation cellar used for producing sauce-flavour Chinese liquors.</title>
        <authorList>
            <person name="Yang F."/>
            <person name="Wang H."/>
            <person name="Chen L.Q."/>
            <person name="Zhou N."/>
            <person name="Lu J.J."/>
            <person name="Pu X.X."/>
            <person name="Wan B."/>
            <person name="Wang L."/>
            <person name="Liu S.J."/>
        </authorList>
    </citation>
    <scope>NUCLEOTIDE SEQUENCE [LARGE SCALE GENOMIC DNA]</scope>
    <source>
        <strain evidence="9 10">MT-5</strain>
    </source>
</reference>
<comment type="subunit">
    <text evidence="7">Homodimer.</text>
</comment>
<feature type="binding site" evidence="7">
    <location>
        <position position="239"/>
    </location>
    <ligand>
        <name>shikimate</name>
        <dbReference type="ChEBI" id="CHEBI:36208"/>
    </ligand>
</feature>
<gene>
    <name evidence="7 9" type="primary">aroE</name>
    <name evidence="9" type="ORF">AB8U03_12570</name>
</gene>
<protein>
    <recommendedName>
        <fullName evidence="2 7">Shikimate dehydrogenase (NADP(+))</fullName>
        <shortName evidence="7">SDH</shortName>
        <ecNumber evidence="2 7">1.1.1.25</ecNumber>
    </recommendedName>
</protein>
<sequence>MSNFYGLIGKRLIHSFSGVIHHLILKKIGKNGEYNLFEVEEKNLNRSVEALKILGCRGANVTIPYKVGIIKYMDEISEEAENIGAVNTIEFTRNKLTGYNTDYYGFGLTLKRYDIDVLNKDVILLGTGGASKAVASYILDKGAKSIIYVSRNPHKLCSDKFKIISYEELHKIKGGDIIINCTPCGMYPNVDNCPVDEGIISKFNTAVDLIYNPQNTLFLKLGNKLGLNTVNGLYMLVAQAVASQEIWQKRKIPLKIVDEIYDELLNTYKNFNLMHEDIV</sequence>
<evidence type="ECO:0000256" key="7">
    <source>
        <dbReference type="HAMAP-Rule" id="MF_00222"/>
    </source>
</evidence>
<dbReference type="SUPFAM" id="SSF53223">
    <property type="entry name" value="Aminoacid dehydrogenase-like, N-terminal domain"/>
    <property type="match status" value="1"/>
</dbReference>
<evidence type="ECO:0000256" key="2">
    <source>
        <dbReference type="ARBA" id="ARBA00012962"/>
    </source>
</evidence>
<evidence type="ECO:0000256" key="5">
    <source>
        <dbReference type="ARBA" id="ARBA00023002"/>
    </source>
</evidence>
<evidence type="ECO:0000259" key="8">
    <source>
        <dbReference type="Pfam" id="PF08501"/>
    </source>
</evidence>